<keyword evidence="2" id="KW-0574">Periplasm</keyword>
<dbReference type="InterPro" id="IPR046357">
    <property type="entry name" value="PPIase_dom_sf"/>
</dbReference>
<evidence type="ECO:0000256" key="5">
    <source>
        <dbReference type="ARBA" id="ARBA00023235"/>
    </source>
</evidence>
<dbReference type="EC" id="5.2.1.8" evidence="6"/>
<proteinExistence type="predicted"/>
<dbReference type="PANTHER" id="PTHR47637:SF1">
    <property type="entry name" value="CHAPERONE SURA"/>
    <property type="match status" value="1"/>
</dbReference>
<evidence type="ECO:0000256" key="3">
    <source>
        <dbReference type="ARBA" id="ARBA00023110"/>
    </source>
</evidence>
<reference evidence="6 7" key="1">
    <citation type="submission" date="2019-04" db="EMBL/GenBank/DDBJ databases">
        <title>Complete genome sequencing of Piscirickettsia salmonis strain Psal-009.</title>
        <authorList>
            <person name="Schober I."/>
            <person name="Bunk B."/>
            <person name="Sproer C."/>
            <person name="Carril G.P."/>
            <person name="Riedel T."/>
            <person name="Flores-Herrera P.A."/>
            <person name="Nourdin-Galindo G."/>
            <person name="Marshall S.H."/>
            <person name="Overmann J."/>
        </authorList>
    </citation>
    <scope>NUCLEOTIDE SEQUENCE [LARGE SCALE GENOMIC DNA]</scope>
    <source>
        <strain evidence="6 7">Psal-009</strain>
    </source>
</reference>
<evidence type="ECO:0000256" key="1">
    <source>
        <dbReference type="ARBA" id="ARBA00022729"/>
    </source>
</evidence>
<accession>A0A9Q6PWT8</accession>
<dbReference type="PROSITE" id="PS01096">
    <property type="entry name" value="PPIC_PPIASE_1"/>
    <property type="match status" value="1"/>
</dbReference>
<dbReference type="SUPFAM" id="SSF54534">
    <property type="entry name" value="FKBP-like"/>
    <property type="match status" value="2"/>
</dbReference>
<evidence type="ECO:0000313" key="6">
    <source>
        <dbReference type="EMBL" id="QGO05015.1"/>
    </source>
</evidence>
<dbReference type="PROSITE" id="PS50198">
    <property type="entry name" value="PPIC_PPIASE_2"/>
    <property type="match status" value="2"/>
</dbReference>
<protein>
    <submittedName>
        <fullName evidence="6">Peptidyl-prolyl cis-trans isomerase SurA</fullName>
        <ecNumber evidence="6">5.2.1.8</ecNumber>
    </submittedName>
</protein>
<dbReference type="Proteomes" id="UP000422232">
    <property type="component" value="Chromosome"/>
</dbReference>
<evidence type="ECO:0000256" key="2">
    <source>
        <dbReference type="ARBA" id="ARBA00022764"/>
    </source>
</evidence>
<dbReference type="InterPro" id="IPR015391">
    <property type="entry name" value="SurA_N"/>
</dbReference>
<dbReference type="InterPro" id="IPR027304">
    <property type="entry name" value="Trigger_fact/SurA_dom_sf"/>
</dbReference>
<keyword evidence="5 6" id="KW-0413">Isomerase</keyword>
<dbReference type="InterPro" id="IPR000297">
    <property type="entry name" value="PPIase_PpiC"/>
</dbReference>
<evidence type="ECO:0000313" key="7">
    <source>
        <dbReference type="Proteomes" id="UP000422232"/>
    </source>
</evidence>
<keyword evidence="1" id="KW-0732">Signal</keyword>
<dbReference type="EMBL" id="CP038908">
    <property type="protein sequence ID" value="QGO05015.1"/>
    <property type="molecule type" value="Genomic_DNA"/>
</dbReference>
<dbReference type="Pfam" id="PF00639">
    <property type="entry name" value="Rotamase"/>
    <property type="match status" value="2"/>
</dbReference>
<keyword evidence="7" id="KW-1185">Reference proteome</keyword>
<keyword evidence="4" id="KW-0143">Chaperone</keyword>
<dbReference type="Gene3D" id="3.10.50.40">
    <property type="match status" value="2"/>
</dbReference>
<dbReference type="InterPro" id="IPR023058">
    <property type="entry name" value="PPIase_PpiC_CS"/>
</dbReference>
<keyword evidence="3" id="KW-0697">Rotamase</keyword>
<dbReference type="Pfam" id="PF09312">
    <property type="entry name" value="SurA_N"/>
    <property type="match status" value="1"/>
</dbReference>
<dbReference type="AlphaFoldDB" id="A0A9Q6PWT8"/>
<organism evidence="6 7">
    <name type="scientific">Piscirickettsia salmonis</name>
    <dbReference type="NCBI Taxonomy" id="1238"/>
    <lineage>
        <taxon>Bacteria</taxon>
        <taxon>Pseudomonadati</taxon>
        <taxon>Pseudomonadota</taxon>
        <taxon>Gammaproteobacteria</taxon>
        <taxon>Thiotrichales</taxon>
        <taxon>Piscirickettsiaceae</taxon>
        <taxon>Piscirickettsia</taxon>
    </lineage>
</organism>
<dbReference type="Gene3D" id="1.10.4030.10">
    <property type="entry name" value="Porin chaperone SurA, peptide-binding domain"/>
    <property type="match status" value="1"/>
</dbReference>
<dbReference type="InterPro" id="IPR050280">
    <property type="entry name" value="OMP_Chaperone_SurA"/>
</dbReference>
<dbReference type="SUPFAM" id="SSF109998">
    <property type="entry name" value="Triger factor/SurA peptide-binding domain-like"/>
    <property type="match status" value="1"/>
</dbReference>
<dbReference type="PANTHER" id="PTHR47637">
    <property type="entry name" value="CHAPERONE SURA"/>
    <property type="match status" value="1"/>
</dbReference>
<evidence type="ECO:0000256" key="4">
    <source>
        <dbReference type="ARBA" id="ARBA00023186"/>
    </source>
</evidence>
<dbReference type="GO" id="GO:0003755">
    <property type="term" value="F:peptidyl-prolyl cis-trans isomerase activity"/>
    <property type="evidence" value="ECO:0007669"/>
    <property type="project" value="UniProtKB-KW"/>
</dbReference>
<dbReference type="RefSeq" id="WP_036780674.1">
    <property type="nucleotide sequence ID" value="NZ_CP012413.1"/>
</dbReference>
<sequence>MKALQHLFLTLGLGAFTTTLTFAAPPPAIPLNQSIAIVNNQVITSQDLAIETSFMAAQLRGQSQADIKHAALNNLITQNVLLELAKRNNIHASSDVVSNAFNSVAHQNKMSAEKFTMALTKQGINVDHYRNFLKNQLIIRSLEQRVLAGAGLQVSEAEVAQYMQRQHTKQQATTRYSINTILITSKTQAARILQEIKDKKITFKKAAKGYSQGSNRSQSGNLGWLKTSELPTMLVTPAQKLKLGELSPLLNTGNGYLIIQLAGKKSDYQQAIKVTENKVRQIILQTTPIFSDEQAVAKLTQLRQQLTNAKISFAKVAQNYSEDPASSAKGGELGWVLPGQLPPELEQHIDKLDINTISEPIRTPTDWRLIEVTARRQIDASRTIEKAQAKQAIFIKKAEAYIANWRKQIRDQAYVHILGQDES</sequence>
<gene>
    <name evidence="6" type="primary">surA</name>
    <name evidence="6" type="ORF">Psal009_00895</name>
</gene>
<name>A0A9Q6PWT8_PISSA</name>